<keyword evidence="3" id="KW-1185">Reference proteome</keyword>
<name>A0A7W6A9F1_9SPHN</name>
<dbReference type="Proteomes" id="UP000538670">
    <property type="component" value="Unassembled WGS sequence"/>
</dbReference>
<proteinExistence type="predicted"/>
<evidence type="ECO:0000256" key="1">
    <source>
        <dbReference type="SAM" id="MobiDB-lite"/>
    </source>
</evidence>
<accession>A0A7W6A9F1</accession>
<organism evidence="2 3">
    <name type="scientific">Sphingomonas pseudosanguinis</name>
    <dbReference type="NCBI Taxonomy" id="413712"/>
    <lineage>
        <taxon>Bacteria</taxon>
        <taxon>Pseudomonadati</taxon>
        <taxon>Pseudomonadota</taxon>
        <taxon>Alphaproteobacteria</taxon>
        <taxon>Sphingomonadales</taxon>
        <taxon>Sphingomonadaceae</taxon>
        <taxon>Sphingomonas</taxon>
    </lineage>
</organism>
<dbReference type="EMBL" id="JACIDH010000001">
    <property type="protein sequence ID" value="MBB3877780.1"/>
    <property type="molecule type" value="Genomic_DNA"/>
</dbReference>
<sequence>MLRGDHPWDRFEQFGDAKQRSNQQVGTGNGTFTRRVRYPDLCLAPTEDDDLVG</sequence>
<reference evidence="2 3" key="1">
    <citation type="submission" date="2020-08" db="EMBL/GenBank/DDBJ databases">
        <title>Genomic Encyclopedia of Type Strains, Phase IV (KMG-IV): sequencing the most valuable type-strain genomes for metagenomic binning, comparative biology and taxonomic classification.</title>
        <authorList>
            <person name="Goeker M."/>
        </authorList>
    </citation>
    <scope>NUCLEOTIDE SEQUENCE [LARGE SCALE GENOMIC DNA]</scope>
    <source>
        <strain evidence="2 3">DSM 19512</strain>
    </source>
</reference>
<evidence type="ECO:0000313" key="2">
    <source>
        <dbReference type="EMBL" id="MBB3877780.1"/>
    </source>
</evidence>
<feature type="compositionally biased region" description="Basic and acidic residues" evidence="1">
    <location>
        <begin position="1"/>
        <end position="19"/>
    </location>
</feature>
<evidence type="ECO:0000313" key="3">
    <source>
        <dbReference type="Proteomes" id="UP000538670"/>
    </source>
</evidence>
<comment type="caution">
    <text evidence="2">The sequence shown here is derived from an EMBL/GenBank/DDBJ whole genome shotgun (WGS) entry which is preliminary data.</text>
</comment>
<feature type="region of interest" description="Disordered" evidence="1">
    <location>
        <begin position="1"/>
        <end position="32"/>
    </location>
</feature>
<protein>
    <submittedName>
        <fullName evidence="2">Uncharacterized protein</fullName>
    </submittedName>
</protein>
<feature type="compositionally biased region" description="Polar residues" evidence="1">
    <location>
        <begin position="20"/>
        <end position="32"/>
    </location>
</feature>
<dbReference type="AlphaFoldDB" id="A0A7W6A9F1"/>
<gene>
    <name evidence="2" type="ORF">GGR48_000183</name>
</gene>